<reference evidence="3" key="1">
    <citation type="submission" date="2021-09" db="EMBL/GenBank/DDBJ databases">
        <title>A high-quality genome of the endoparasitic fungus Hirsutella rhossiliensis with a comparison of Hirsutella genomes reveals transposable elements contributing to genome size variation.</title>
        <authorList>
            <person name="Lin R."/>
            <person name="Jiao Y."/>
            <person name="Sun X."/>
            <person name="Ling J."/>
            <person name="Xie B."/>
            <person name="Cheng X."/>
        </authorList>
    </citation>
    <scope>NUCLEOTIDE SEQUENCE</scope>
    <source>
        <strain evidence="3">HR02</strain>
    </source>
</reference>
<dbReference type="OrthoDB" id="10260248at2759"/>
<dbReference type="EMBL" id="JAIZPD010000001">
    <property type="protein sequence ID" value="KAH0968442.1"/>
    <property type="molecule type" value="Genomic_DNA"/>
</dbReference>
<dbReference type="InterPro" id="IPR024370">
    <property type="entry name" value="PBP_domain"/>
</dbReference>
<sequence>MARIRTLVAAVAAIATLALADADPSVDVKPAAVYDGGVEGVENAPIKLRLGNGGAGESGLIEALANAFIRDSVAENGNSGHFRVAWYKSDTTFTIKHLGQHLIDAGITYSAVAEDIAIDVGIAKAPAHYAFRDHFALVGPKDNPARLNGSASVTGLFSKLYEAAEAQPEGRAAQIRFLSRFDKSATNLKESHLWASVGQVPWADPVSGWYHKFQDYPLEALRAAVHLGEYTVTDRGTLLSLEAGLRAELAVIKAGGDDDPEDPLLNPARLLIARNATNAATADAFARWLVGERGQAVVEGFTSKTSGEKMYSRAPRS</sequence>
<dbReference type="PANTHER" id="PTHR37945">
    <property type="entry name" value="EXTRACELLULAR TUNGSTATE BINDING PROTEIN"/>
    <property type="match status" value="1"/>
</dbReference>
<gene>
    <name evidence="3" type="ORF">HRG_01084</name>
</gene>
<keyword evidence="4" id="KW-1185">Reference proteome</keyword>
<dbReference type="SUPFAM" id="SSF53850">
    <property type="entry name" value="Periplasmic binding protein-like II"/>
    <property type="match status" value="1"/>
</dbReference>
<feature type="chain" id="PRO_5040456163" evidence="1">
    <location>
        <begin position="23"/>
        <end position="317"/>
    </location>
</feature>
<proteinExistence type="predicted"/>
<comment type="caution">
    <text evidence="3">The sequence shown here is derived from an EMBL/GenBank/DDBJ whole genome shotgun (WGS) entry which is preliminary data.</text>
</comment>
<evidence type="ECO:0000313" key="3">
    <source>
        <dbReference type="EMBL" id="KAH0968442.1"/>
    </source>
</evidence>
<dbReference type="Gene3D" id="3.40.190.10">
    <property type="entry name" value="Periplasmic binding protein-like II"/>
    <property type="match status" value="2"/>
</dbReference>
<evidence type="ECO:0000313" key="4">
    <source>
        <dbReference type="Proteomes" id="UP000824596"/>
    </source>
</evidence>
<organism evidence="3 4">
    <name type="scientific">Hirsutella rhossiliensis</name>
    <dbReference type="NCBI Taxonomy" id="111463"/>
    <lineage>
        <taxon>Eukaryota</taxon>
        <taxon>Fungi</taxon>
        <taxon>Dikarya</taxon>
        <taxon>Ascomycota</taxon>
        <taxon>Pezizomycotina</taxon>
        <taxon>Sordariomycetes</taxon>
        <taxon>Hypocreomycetidae</taxon>
        <taxon>Hypocreales</taxon>
        <taxon>Ophiocordycipitaceae</taxon>
        <taxon>Hirsutella</taxon>
    </lineage>
</organism>
<dbReference type="GeneID" id="68350213"/>
<evidence type="ECO:0000259" key="2">
    <source>
        <dbReference type="Pfam" id="PF12849"/>
    </source>
</evidence>
<dbReference type="Proteomes" id="UP000824596">
    <property type="component" value="Unassembled WGS sequence"/>
</dbReference>
<feature type="signal peptide" evidence="1">
    <location>
        <begin position="1"/>
        <end position="22"/>
    </location>
</feature>
<dbReference type="AlphaFoldDB" id="A0A9P8NC49"/>
<accession>A0A9P8NC49</accession>
<name>A0A9P8NC49_9HYPO</name>
<keyword evidence="1" id="KW-0732">Signal</keyword>
<dbReference type="Pfam" id="PF12849">
    <property type="entry name" value="PBP_like_2"/>
    <property type="match status" value="1"/>
</dbReference>
<dbReference type="InterPro" id="IPR052738">
    <property type="entry name" value="ABC-Tungstate_binding"/>
</dbReference>
<feature type="domain" description="PBP" evidence="2">
    <location>
        <begin position="80"/>
        <end position="292"/>
    </location>
</feature>
<dbReference type="RefSeq" id="XP_044725955.1">
    <property type="nucleotide sequence ID" value="XM_044859555.1"/>
</dbReference>
<evidence type="ECO:0000256" key="1">
    <source>
        <dbReference type="SAM" id="SignalP"/>
    </source>
</evidence>
<protein>
    <submittedName>
        <fullName evidence="3">PBP superfamily domain-containing protein</fullName>
    </submittedName>
</protein>
<dbReference type="PANTHER" id="PTHR37945:SF1">
    <property type="entry name" value="EXTRACELLULAR TUNGSTATE BINDING PROTEIN"/>
    <property type="match status" value="1"/>
</dbReference>